<dbReference type="STRING" id="1963862.B4O97_06030"/>
<dbReference type="Pfam" id="PF00923">
    <property type="entry name" value="TAL_FSA"/>
    <property type="match status" value="1"/>
</dbReference>
<dbReference type="InterPro" id="IPR013785">
    <property type="entry name" value="Aldolase_TIM"/>
</dbReference>
<organism evidence="2 3">
    <name type="scientific">Marispirochaeta aestuarii</name>
    <dbReference type="NCBI Taxonomy" id="1963862"/>
    <lineage>
        <taxon>Bacteria</taxon>
        <taxon>Pseudomonadati</taxon>
        <taxon>Spirochaetota</taxon>
        <taxon>Spirochaetia</taxon>
        <taxon>Spirochaetales</taxon>
        <taxon>Spirochaetaceae</taxon>
        <taxon>Marispirochaeta</taxon>
    </lineage>
</organism>
<proteinExistence type="predicted"/>
<accession>A0A1Y1S1I8</accession>
<keyword evidence="1" id="KW-0704">Schiff base</keyword>
<evidence type="ECO:0008006" key="4">
    <source>
        <dbReference type="Google" id="ProtNLM"/>
    </source>
</evidence>
<reference evidence="2 3" key="1">
    <citation type="submission" date="2017-03" db="EMBL/GenBank/DDBJ databases">
        <title>Draft Genome sequence of Marispirochaeta sp. strain JC444.</title>
        <authorList>
            <person name="Shivani Y."/>
            <person name="Subhash Y."/>
            <person name="Sasikala C."/>
            <person name="Ramana C."/>
        </authorList>
    </citation>
    <scope>NUCLEOTIDE SEQUENCE [LARGE SCALE GENOMIC DNA]</scope>
    <source>
        <strain evidence="2 3">JC444</strain>
    </source>
</reference>
<dbReference type="InterPro" id="IPR001585">
    <property type="entry name" value="TAL/FSA"/>
</dbReference>
<dbReference type="Proteomes" id="UP000192343">
    <property type="component" value="Unassembled WGS sequence"/>
</dbReference>
<sequence length="347" mass="37914">MANNPYLKWMADNTPTQWCNDSAILSDLQSALEDGAVGCTTNPPLSFETLSTRPGDFEKEYKNLDESAKCNDRAVEMIGVVVRTIGSILKDKGPWKDEQFGYVRAQVQPALGRDKDAMLEMGKKLRSFGDNVMVKIPCTTAGIWTLEELAALGIPTTPTVCLTVSQFIAVGEAHDRGRARAEKAGIKPAPSTAALVMGRLQDYLTALNEIRGTGLSFYDLECAALAVTKRCYQENVKRGFNQKLMPAAFRSPRQVEQMVGSDVVMTIHPKVQKALLEAEGKGEIKRGNFIDDPVDQAALDRVAKALPEFTLALEPGAIPVGEFDFHGGTVMTLQGFDLTGWQKLLTL</sequence>
<dbReference type="GO" id="GO:0005975">
    <property type="term" value="P:carbohydrate metabolic process"/>
    <property type="evidence" value="ECO:0007669"/>
    <property type="project" value="InterPro"/>
</dbReference>
<dbReference type="Gene3D" id="3.20.20.70">
    <property type="entry name" value="Aldolase class I"/>
    <property type="match status" value="1"/>
</dbReference>
<evidence type="ECO:0000313" key="2">
    <source>
        <dbReference type="EMBL" id="ORC36620.1"/>
    </source>
</evidence>
<keyword evidence="3" id="KW-1185">Reference proteome</keyword>
<dbReference type="AlphaFoldDB" id="A0A1Y1S1I8"/>
<dbReference type="SUPFAM" id="SSF51569">
    <property type="entry name" value="Aldolase"/>
    <property type="match status" value="1"/>
</dbReference>
<protein>
    <recommendedName>
        <fullName evidence="4">Transaldolase</fullName>
    </recommendedName>
</protein>
<name>A0A1Y1S1I8_9SPIO</name>
<dbReference type="OrthoDB" id="9809101at2"/>
<evidence type="ECO:0000313" key="3">
    <source>
        <dbReference type="Proteomes" id="UP000192343"/>
    </source>
</evidence>
<gene>
    <name evidence="2" type="ORF">B4O97_06030</name>
</gene>
<dbReference type="RefSeq" id="WP_083049184.1">
    <property type="nucleotide sequence ID" value="NZ_MWQY01000005.1"/>
</dbReference>
<dbReference type="EMBL" id="MWQY01000005">
    <property type="protein sequence ID" value="ORC36620.1"/>
    <property type="molecule type" value="Genomic_DNA"/>
</dbReference>
<comment type="caution">
    <text evidence="2">The sequence shown here is derived from an EMBL/GenBank/DDBJ whole genome shotgun (WGS) entry which is preliminary data.</text>
</comment>
<evidence type="ECO:0000256" key="1">
    <source>
        <dbReference type="ARBA" id="ARBA00023270"/>
    </source>
</evidence>
<dbReference type="PANTHER" id="PTHR10683">
    <property type="entry name" value="TRANSALDOLASE"/>
    <property type="match status" value="1"/>
</dbReference>